<evidence type="ECO:0000256" key="4">
    <source>
        <dbReference type="ARBA" id="ARBA00022540"/>
    </source>
</evidence>
<feature type="domain" description="MIF4G" evidence="9">
    <location>
        <begin position="131"/>
        <end position="354"/>
    </location>
</feature>
<keyword evidence="7" id="KW-0648">Protein biosynthesis</keyword>
<evidence type="ECO:0000313" key="11">
    <source>
        <dbReference type="Proteomes" id="UP001195769"/>
    </source>
</evidence>
<dbReference type="FunFam" id="1.25.40.180:FF:000020">
    <property type="entry name" value="Eukaryotic translation initiation factor subunit"/>
    <property type="match status" value="1"/>
</dbReference>
<evidence type="ECO:0000256" key="5">
    <source>
        <dbReference type="ARBA" id="ARBA00022553"/>
    </source>
</evidence>
<evidence type="ECO:0000313" key="10">
    <source>
        <dbReference type="EMBL" id="KAG1903395.1"/>
    </source>
</evidence>
<dbReference type="Pfam" id="PF02854">
    <property type="entry name" value="MIF4G"/>
    <property type="match status" value="1"/>
</dbReference>
<dbReference type="GO" id="GO:0016281">
    <property type="term" value="C:eukaryotic translation initiation factor 4F complex"/>
    <property type="evidence" value="ECO:0007669"/>
    <property type="project" value="TreeGrafter"/>
</dbReference>
<evidence type="ECO:0000259" key="9">
    <source>
        <dbReference type="SMART" id="SM00543"/>
    </source>
</evidence>
<evidence type="ECO:0000256" key="8">
    <source>
        <dbReference type="SAM" id="MobiDB-lite"/>
    </source>
</evidence>
<name>A0AAD4EC16_9AGAM</name>
<dbReference type="Proteomes" id="UP001195769">
    <property type="component" value="Unassembled WGS sequence"/>
</dbReference>
<dbReference type="SMART" id="SM00543">
    <property type="entry name" value="MIF4G"/>
    <property type="match status" value="1"/>
</dbReference>
<dbReference type="GO" id="GO:0010494">
    <property type="term" value="C:cytoplasmic stress granule"/>
    <property type="evidence" value="ECO:0007669"/>
    <property type="project" value="UniProtKB-ARBA"/>
</dbReference>
<feature type="region of interest" description="Disordered" evidence="8">
    <location>
        <begin position="55"/>
        <end position="126"/>
    </location>
</feature>
<evidence type="ECO:0000256" key="3">
    <source>
        <dbReference type="ARBA" id="ARBA00022490"/>
    </source>
</evidence>
<organism evidence="10 11">
    <name type="scientific">Suillus fuscotomentosus</name>
    <dbReference type="NCBI Taxonomy" id="1912939"/>
    <lineage>
        <taxon>Eukaryota</taxon>
        <taxon>Fungi</taxon>
        <taxon>Dikarya</taxon>
        <taxon>Basidiomycota</taxon>
        <taxon>Agaricomycotina</taxon>
        <taxon>Agaricomycetes</taxon>
        <taxon>Agaricomycetidae</taxon>
        <taxon>Boletales</taxon>
        <taxon>Suillineae</taxon>
        <taxon>Suillaceae</taxon>
        <taxon>Suillus</taxon>
    </lineage>
</organism>
<evidence type="ECO:0000256" key="1">
    <source>
        <dbReference type="ARBA" id="ARBA00004496"/>
    </source>
</evidence>
<dbReference type="Gene3D" id="1.25.40.180">
    <property type="match status" value="1"/>
</dbReference>
<dbReference type="GO" id="GO:0003743">
    <property type="term" value="F:translation initiation factor activity"/>
    <property type="evidence" value="ECO:0007669"/>
    <property type="project" value="UniProtKB-KW"/>
</dbReference>
<proteinExistence type="inferred from homology"/>
<dbReference type="InterPro" id="IPR003890">
    <property type="entry name" value="MIF4G-like_typ-3"/>
</dbReference>
<dbReference type="GO" id="GO:0003729">
    <property type="term" value="F:mRNA binding"/>
    <property type="evidence" value="ECO:0007669"/>
    <property type="project" value="TreeGrafter"/>
</dbReference>
<keyword evidence="4" id="KW-0396">Initiation factor</keyword>
<keyword evidence="6" id="KW-0694">RNA-binding</keyword>
<dbReference type="EMBL" id="JABBWK010000013">
    <property type="protein sequence ID" value="KAG1903395.1"/>
    <property type="molecule type" value="Genomic_DNA"/>
</dbReference>
<evidence type="ECO:0000256" key="7">
    <source>
        <dbReference type="ARBA" id="ARBA00022917"/>
    </source>
</evidence>
<sequence>MSATILVPSTTWRKRQPHVDYQKPSVPNSFQRFAMPSNIRSANSRATAELRAPMVHTASQGDPGHPMRGSGRTHSRRAMTRGSANESPISQLGRGSGVEPVAPLESSANRWVPTGTARNGQPDVDSSELVDRKVKALLNKLTMEKFEMISDQIIHWANKSVNEKDGRTLIQVIRLVFEKAIDEAAWSEMYARLCRKMMEEISPEVQDDGVKNTEGKPIRGGHLFRKYLLNRCQEDFEHGWFAKDATTADFERAKRQGLNLITFIGELFKVRMLTERIMHNCVMKLLGNIENPEEEKIESLCQLLKTVGQLLDTPKARAHMDIYFMRMKELWKNNINSTRVQFMLQDVIELRDRIWMSRDAAPVTIAAVHWLVR</sequence>
<dbReference type="AlphaFoldDB" id="A0AAD4EC16"/>
<comment type="caution">
    <text evidence="10">The sequence shown here is derived from an EMBL/GenBank/DDBJ whole genome shotgun (WGS) entry which is preliminary data.</text>
</comment>
<dbReference type="SUPFAM" id="SSF48371">
    <property type="entry name" value="ARM repeat"/>
    <property type="match status" value="1"/>
</dbReference>
<evidence type="ECO:0000256" key="6">
    <source>
        <dbReference type="ARBA" id="ARBA00022884"/>
    </source>
</evidence>
<comment type="similarity">
    <text evidence="2">Belongs to the eukaryotic initiation factor 4G family.</text>
</comment>
<evidence type="ECO:0000256" key="2">
    <source>
        <dbReference type="ARBA" id="ARBA00005775"/>
    </source>
</evidence>
<dbReference type="RefSeq" id="XP_041228970.1">
    <property type="nucleotide sequence ID" value="XM_041378367.1"/>
</dbReference>
<keyword evidence="3" id="KW-0963">Cytoplasm</keyword>
<keyword evidence="11" id="KW-1185">Reference proteome</keyword>
<feature type="compositionally biased region" description="Polar residues" evidence="8">
    <location>
        <begin position="1"/>
        <end position="11"/>
    </location>
</feature>
<dbReference type="GeneID" id="64672665"/>
<dbReference type="InterPro" id="IPR016024">
    <property type="entry name" value="ARM-type_fold"/>
</dbReference>
<gene>
    <name evidence="10" type="ORF">F5891DRAFT_99638</name>
</gene>
<dbReference type="PANTHER" id="PTHR23253:SF9">
    <property type="entry name" value="EUKARYOTIC TRANSLATION INITIATION FACTOR 4 GAMMA 2"/>
    <property type="match status" value="1"/>
</dbReference>
<protein>
    <submittedName>
        <fullName evidence="10">Armadillo-type protein</fullName>
    </submittedName>
</protein>
<keyword evidence="5" id="KW-0597">Phosphoprotein</keyword>
<comment type="subcellular location">
    <subcellularLocation>
        <location evidence="1">Cytoplasm</location>
    </subcellularLocation>
</comment>
<accession>A0AAD4EC16</accession>
<dbReference type="PANTHER" id="PTHR23253">
    <property type="entry name" value="EUKARYOTIC TRANSLATION INITIATION FACTOR 4 GAMMA"/>
    <property type="match status" value="1"/>
</dbReference>
<feature type="region of interest" description="Disordered" evidence="8">
    <location>
        <begin position="1"/>
        <end position="25"/>
    </location>
</feature>
<reference evidence="10" key="1">
    <citation type="journal article" date="2020" name="New Phytol.">
        <title>Comparative genomics reveals dynamic genome evolution in host specialist ectomycorrhizal fungi.</title>
        <authorList>
            <person name="Lofgren L.A."/>
            <person name="Nguyen N.H."/>
            <person name="Vilgalys R."/>
            <person name="Ruytinx J."/>
            <person name="Liao H.L."/>
            <person name="Branco S."/>
            <person name="Kuo A."/>
            <person name="LaButti K."/>
            <person name="Lipzen A."/>
            <person name="Andreopoulos W."/>
            <person name="Pangilinan J."/>
            <person name="Riley R."/>
            <person name="Hundley H."/>
            <person name="Na H."/>
            <person name="Barry K."/>
            <person name="Grigoriev I.V."/>
            <person name="Stajich J.E."/>
            <person name="Kennedy P.G."/>
        </authorList>
    </citation>
    <scope>NUCLEOTIDE SEQUENCE</scope>
    <source>
        <strain evidence="10">FC203</strain>
    </source>
</reference>